<dbReference type="KEGG" id="lxl:KDY119_03144"/>
<evidence type="ECO:0000313" key="2">
    <source>
        <dbReference type="Proteomes" id="UP000326702"/>
    </source>
</evidence>
<sequence>MTAMNTENSANDVRSGQLNVDVRGLRLEDEASARAGHCELAEEGFTFLPFFEADEPWTAYLARAARLSSGEGLPPGFVPSSNL</sequence>
<protein>
    <submittedName>
        <fullName evidence="1">Uncharacterized protein</fullName>
    </submittedName>
</protein>
<evidence type="ECO:0000313" key="1">
    <source>
        <dbReference type="EMBL" id="QFU99609.1"/>
    </source>
</evidence>
<dbReference type="AlphaFoldDB" id="A0A5P9QEA1"/>
<dbReference type="EMBL" id="CP045529">
    <property type="protein sequence ID" value="QFU99609.1"/>
    <property type="molecule type" value="Genomic_DNA"/>
</dbReference>
<name>A0A5P9QEA1_9MICO</name>
<dbReference type="Proteomes" id="UP000326702">
    <property type="component" value="Chromosome"/>
</dbReference>
<keyword evidence="2" id="KW-1185">Reference proteome</keyword>
<reference evidence="1 2" key="1">
    <citation type="submission" date="2019-10" db="EMBL/GenBank/DDBJ databases">
        <title>Genome sequence of Luteimicrobium xylanilyticum HY-24.</title>
        <authorList>
            <person name="Kim D.Y."/>
            <person name="Park H.-Y."/>
        </authorList>
    </citation>
    <scope>NUCLEOTIDE SEQUENCE [LARGE SCALE GENOMIC DNA]</scope>
    <source>
        <strain evidence="1 2">HY-24</strain>
    </source>
</reference>
<gene>
    <name evidence="1" type="ORF">KDY119_03144</name>
</gene>
<organism evidence="1 2">
    <name type="scientific">Luteimicrobium xylanilyticum</name>
    <dbReference type="NCBI Taxonomy" id="1133546"/>
    <lineage>
        <taxon>Bacteria</taxon>
        <taxon>Bacillati</taxon>
        <taxon>Actinomycetota</taxon>
        <taxon>Actinomycetes</taxon>
        <taxon>Micrococcales</taxon>
        <taxon>Luteimicrobium</taxon>
    </lineage>
</organism>
<proteinExistence type="predicted"/>
<accession>A0A5P9QEA1</accession>